<feature type="domain" description="GerMN" evidence="2">
    <location>
        <begin position="224"/>
        <end position="315"/>
    </location>
</feature>
<evidence type="ECO:0000256" key="1">
    <source>
        <dbReference type="SAM" id="SignalP"/>
    </source>
</evidence>
<keyword evidence="3" id="KW-0449">Lipoprotein</keyword>
<evidence type="ECO:0000259" key="2">
    <source>
        <dbReference type="SMART" id="SM00909"/>
    </source>
</evidence>
<comment type="caution">
    <text evidence="3">The sequence shown here is derived from an EMBL/GenBank/DDBJ whole genome shotgun (WGS) entry which is preliminary data.</text>
</comment>
<accession>A0A0K9X9H6</accession>
<dbReference type="Pfam" id="PF25976">
    <property type="entry name" value="LpqB_N"/>
    <property type="match status" value="1"/>
</dbReference>
<dbReference type="InterPro" id="IPR018910">
    <property type="entry name" value="LpqB_C"/>
</dbReference>
<feature type="signal peptide" evidence="1">
    <location>
        <begin position="1"/>
        <end position="28"/>
    </location>
</feature>
<dbReference type="EMBL" id="LFXA01000018">
    <property type="protein sequence ID" value="KNB49297.1"/>
    <property type="molecule type" value="Genomic_DNA"/>
</dbReference>
<reference evidence="4" key="1">
    <citation type="submission" date="2015-07" db="EMBL/GenBank/DDBJ databases">
        <title>Draft genome sequence of Streptomyces sp. CMAA 1322, a bacterium isolated from Caatinga biome, from dry forest semiarid of Brazil.</title>
        <authorList>
            <person name="Santos S.N."/>
            <person name="Gacesa R."/>
            <person name="Taketani R.G."/>
            <person name="Long P.F."/>
            <person name="Melo I.S."/>
        </authorList>
    </citation>
    <scope>NUCLEOTIDE SEQUENCE [LARGE SCALE GENOMIC DNA]</scope>
    <source>
        <strain evidence="4">CMAA 1322</strain>
    </source>
</reference>
<gene>
    <name evidence="3" type="ORF">AC230_28875</name>
</gene>
<protein>
    <submittedName>
        <fullName evidence="3">Lipoprotein LpqB</fullName>
    </submittedName>
</protein>
<dbReference type="PROSITE" id="PS51257">
    <property type="entry name" value="PROKAR_LIPOPROTEIN"/>
    <property type="match status" value="1"/>
</dbReference>
<keyword evidence="1" id="KW-0732">Signal</keyword>
<keyword evidence="4" id="KW-1185">Reference proteome</keyword>
<evidence type="ECO:0000313" key="3">
    <source>
        <dbReference type="EMBL" id="KNB49297.1"/>
    </source>
</evidence>
<dbReference type="PATRIC" id="fig|1678637.3.peg.6157"/>
<dbReference type="Proteomes" id="UP000037288">
    <property type="component" value="Unassembled WGS sequence"/>
</dbReference>
<dbReference type="SMART" id="SM00909">
    <property type="entry name" value="Germane"/>
    <property type="match status" value="1"/>
</dbReference>
<feature type="chain" id="PRO_5005532626" evidence="1">
    <location>
        <begin position="29"/>
        <end position="607"/>
    </location>
</feature>
<dbReference type="Pfam" id="PF10646">
    <property type="entry name" value="Germane"/>
    <property type="match status" value="1"/>
</dbReference>
<evidence type="ECO:0000313" key="4">
    <source>
        <dbReference type="Proteomes" id="UP000037288"/>
    </source>
</evidence>
<dbReference type="InterPro" id="IPR019606">
    <property type="entry name" value="GerMN"/>
</dbReference>
<dbReference type="SUPFAM" id="SSF75011">
    <property type="entry name" value="3-carboxy-cis,cis-mucoante lactonizing enzyme"/>
    <property type="match status" value="1"/>
</dbReference>
<dbReference type="STRING" id="1678637.AC230_28875"/>
<name>A0A0K9X9H6_9ACTN</name>
<dbReference type="AlphaFoldDB" id="A0A0K9X9H6"/>
<organism evidence="3 4">
    <name type="scientific">Streptomyces caatingaensis</name>
    <dbReference type="NCBI Taxonomy" id="1678637"/>
    <lineage>
        <taxon>Bacteria</taxon>
        <taxon>Bacillati</taxon>
        <taxon>Actinomycetota</taxon>
        <taxon>Actinomycetes</taxon>
        <taxon>Kitasatosporales</taxon>
        <taxon>Streptomycetaceae</taxon>
        <taxon>Streptomyces</taxon>
    </lineage>
</organism>
<dbReference type="InterPro" id="IPR059026">
    <property type="entry name" value="LpqB_N"/>
</dbReference>
<sequence>MRSVNRAVRHRRPGVALLVAAVCGGLLAGCASMPDSGEVDSVDSSQRADADAQVRVYGVPPRKNEPPVELVKGFLEATTSDDPDYATARMYLAKNAKRQWRPTASTTVLAEPIPQVQVGAGGGDRGTELTVTLTGKQVAQVDAKHAYRPDARDYRSRIHLTREDGEWRIDALPPGLVMGLSDFQRIYRSVNKFYFAEPVPGAGGKARDVLVADPVYLRKRIDTVTSAVRALLDGPTSWLEPVATSSFPAGTRLEDERLSLDDSNSLKVRLSEQAEGVGQDRCLRMAAQLFYTAQESARVDRVTLQGKGGTLCSLDRADARGYGPDQTAGRPDRQYFLDEQHRLVGLADGEGPQRVAGPFGADGGPQLRSVAVDRAERRAAGVSLNGQTLHVADLASGAAAGEPRLTVRGGSKGGLTAPSWDGLGDLWVADQDPDRPRLLRLRGGTGTPEEVPVDGLKGQRITGVRVAADGVRVALLVTNGDRSVLRLGRVERQGGGGRPGLAVRELRTVAPKLVDVDAVSWAGGSRLLVAGSEQGGLQQVEFIDTDGSPSNTSALPGITGVTGVAAPEGAGKAQALLAEQDGGIVRLLPDTNWKPVAKKGSAPVYPG</sequence>
<proteinExistence type="predicted"/>
<dbReference type="Pfam" id="PF10647">
    <property type="entry name" value="Gmad1"/>
    <property type="match status" value="1"/>
</dbReference>